<dbReference type="Pfam" id="PF04073">
    <property type="entry name" value="tRNA_edit"/>
    <property type="match status" value="1"/>
</dbReference>
<dbReference type="EMBL" id="JACHOB010000001">
    <property type="protein sequence ID" value="MBB4658201.1"/>
    <property type="molecule type" value="Genomic_DNA"/>
</dbReference>
<proteinExistence type="inferred from homology"/>
<gene>
    <name evidence="3" type="ORF">GGQ59_000701</name>
</gene>
<accession>A0A840I1P1</accession>
<keyword evidence="4" id="KW-1185">Reference proteome</keyword>
<protein>
    <submittedName>
        <fullName evidence="3">Ala-tRNA(Pro) deacylase</fullName>
        <ecNumber evidence="3">3.1.1.-</ecNumber>
    </submittedName>
</protein>
<dbReference type="AlphaFoldDB" id="A0A840I1P1"/>
<dbReference type="CDD" id="cd04335">
    <property type="entry name" value="PrdX_deacylase"/>
    <property type="match status" value="1"/>
</dbReference>
<dbReference type="InterPro" id="IPR040285">
    <property type="entry name" value="ProX/PRXD1"/>
</dbReference>
<name>A0A840I1P1_9PROT</name>
<dbReference type="EC" id="3.1.1.-" evidence="3"/>
<dbReference type="Gene3D" id="3.90.960.10">
    <property type="entry name" value="YbaK/aminoacyl-tRNA synthetase-associated domain"/>
    <property type="match status" value="1"/>
</dbReference>
<evidence type="ECO:0000313" key="4">
    <source>
        <dbReference type="Proteomes" id="UP000563524"/>
    </source>
</evidence>
<evidence type="ECO:0000313" key="3">
    <source>
        <dbReference type="EMBL" id="MBB4658201.1"/>
    </source>
</evidence>
<evidence type="ECO:0000256" key="1">
    <source>
        <dbReference type="ARBA" id="ARBA00010201"/>
    </source>
</evidence>
<dbReference type="FunFam" id="3.90.960.10:FF:000005">
    <property type="entry name" value="Putative prolyl-tRNA synthetase"/>
    <property type="match status" value="1"/>
</dbReference>
<dbReference type="PANTHER" id="PTHR31423">
    <property type="entry name" value="YBAK DOMAIN-CONTAINING PROTEIN"/>
    <property type="match status" value="1"/>
</dbReference>
<dbReference type="RefSeq" id="WP_183815848.1">
    <property type="nucleotide sequence ID" value="NZ_JACHOB010000001.1"/>
</dbReference>
<reference evidence="3 4" key="1">
    <citation type="submission" date="2020-08" db="EMBL/GenBank/DDBJ databases">
        <title>Genomic Encyclopedia of Type Strains, Phase IV (KMG-IV): sequencing the most valuable type-strain genomes for metagenomic binning, comparative biology and taxonomic classification.</title>
        <authorList>
            <person name="Goeker M."/>
        </authorList>
    </citation>
    <scope>NUCLEOTIDE SEQUENCE [LARGE SCALE GENOMIC DNA]</scope>
    <source>
        <strain evidence="3 4">DSM 102850</strain>
    </source>
</reference>
<keyword evidence="3" id="KW-0378">Hydrolase</keyword>
<dbReference type="SUPFAM" id="SSF55826">
    <property type="entry name" value="YbaK/ProRS associated domain"/>
    <property type="match status" value="1"/>
</dbReference>
<dbReference type="InterPro" id="IPR007214">
    <property type="entry name" value="YbaK/aa-tRNA-synth-assoc-dom"/>
</dbReference>
<sequence>MDREAALYAELGRLGIAHVTHEHEAVFTVAQSAGVKAALPGGHSKTLLVKDKASLFLLVALGTVRVDLKGVGRALGARGRLSFASAETLSNVLGVTPGSVTPFALMNDQDRRVRTVVLDTNLTVHDPVWFHPLRNTASTAVSPEGLRRFCAEHAQEVRDADLAAPA</sequence>
<organism evidence="3 4">
    <name type="scientific">Parvularcula dongshanensis</name>
    <dbReference type="NCBI Taxonomy" id="1173995"/>
    <lineage>
        <taxon>Bacteria</taxon>
        <taxon>Pseudomonadati</taxon>
        <taxon>Pseudomonadota</taxon>
        <taxon>Alphaproteobacteria</taxon>
        <taxon>Parvularculales</taxon>
        <taxon>Parvularculaceae</taxon>
        <taxon>Parvularcula</taxon>
    </lineage>
</organism>
<comment type="similarity">
    <text evidence="1">Belongs to the PRORSD1 family.</text>
</comment>
<dbReference type="InterPro" id="IPR036754">
    <property type="entry name" value="YbaK/aa-tRNA-synt-asso_dom_sf"/>
</dbReference>
<comment type="caution">
    <text evidence="3">The sequence shown here is derived from an EMBL/GenBank/DDBJ whole genome shotgun (WGS) entry which is preliminary data.</text>
</comment>
<dbReference type="GO" id="GO:0002161">
    <property type="term" value="F:aminoacyl-tRNA deacylase activity"/>
    <property type="evidence" value="ECO:0007669"/>
    <property type="project" value="InterPro"/>
</dbReference>
<feature type="domain" description="YbaK/aminoacyl-tRNA synthetase-associated" evidence="2">
    <location>
        <begin position="23"/>
        <end position="149"/>
    </location>
</feature>
<dbReference type="Proteomes" id="UP000563524">
    <property type="component" value="Unassembled WGS sequence"/>
</dbReference>
<dbReference type="PANTHER" id="PTHR31423:SF3">
    <property type="entry name" value="PROLYL-TRNA SYNTHETASE ASSOCIATED DOMAIN-CONTAINING PROTEIN 1-RELATED"/>
    <property type="match status" value="1"/>
</dbReference>
<evidence type="ECO:0000259" key="2">
    <source>
        <dbReference type="Pfam" id="PF04073"/>
    </source>
</evidence>